<evidence type="ECO:0000256" key="3">
    <source>
        <dbReference type="ARBA" id="ARBA00022989"/>
    </source>
</evidence>
<dbReference type="PANTHER" id="PTHR10984">
    <property type="entry name" value="ENDOPLASMIC RETICULUM-GOLGI INTERMEDIATE COMPARTMENT PROTEIN"/>
    <property type="match status" value="1"/>
</dbReference>
<keyword evidence="5" id="KW-0813">Transport</keyword>
<dbReference type="InterPro" id="IPR012936">
    <property type="entry name" value="Erv_C"/>
</dbReference>
<proteinExistence type="inferred from homology"/>
<dbReference type="GO" id="GO:0006890">
    <property type="term" value="P:retrograde vesicle-mediated transport, Golgi to endoplasmic reticulum"/>
    <property type="evidence" value="ECO:0007669"/>
    <property type="project" value="EnsemblFungi"/>
</dbReference>
<dbReference type="GO" id="GO:0033116">
    <property type="term" value="C:endoplasmic reticulum-Golgi intermediate compartment membrane"/>
    <property type="evidence" value="ECO:0007669"/>
    <property type="project" value="UniProtKB-SubCell"/>
</dbReference>
<keyword evidence="5" id="KW-0931">ER-Golgi transport</keyword>
<dbReference type="InterPro" id="IPR045888">
    <property type="entry name" value="Erv"/>
</dbReference>
<evidence type="ECO:0000259" key="7">
    <source>
        <dbReference type="Pfam" id="PF13850"/>
    </source>
</evidence>
<dbReference type="Pfam" id="PF07970">
    <property type="entry name" value="COPIIcoated_ERV"/>
    <property type="match status" value="1"/>
</dbReference>
<dbReference type="GO" id="GO:0030134">
    <property type="term" value="C:COPII-coated ER to Golgi transport vesicle"/>
    <property type="evidence" value="ECO:0007669"/>
    <property type="project" value="EnsemblFungi"/>
</dbReference>
<organism evidence="8 9">
    <name type="scientific">Huiozyma naganishii (strain ATCC MYA-139 / BCRC 22969 / CBS 8797 / KCTC 17520 / NBRC 10181 / NCYC 3082 / Yp74L-3)</name>
    <name type="common">Yeast</name>
    <name type="synonym">Kazachstania naganishii</name>
    <dbReference type="NCBI Taxonomy" id="1071383"/>
    <lineage>
        <taxon>Eukaryota</taxon>
        <taxon>Fungi</taxon>
        <taxon>Dikarya</taxon>
        <taxon>Ascomycota</taxon>
        <taxon>Saccharomycotina</taxon>
        <taxon>Saccharomycetes</taxon>
        <taxon>Saccharomycetales</taxon>
        <taxon>Saccharomycetaceae</taxon>
        <taxon>Huiozyma</taxon>
    </lineage>
</organism>
<accession>J7R716</accession>
<keyword evidence="2 5" id="KW-0812">Transmembrane</keyword>
<dbReference type="GO" id="GO:0000139">
    <property type="term" value="C:Golgi membrane"/>
    <property type="evidence" value="ECO:0007669"/>
    <property type="project" value="UniProtKB-SubCell"/>
</dbReference>
<gene>
    <name evidence="8" type="primary">KNAG0E04020</name>
    <name evidence="8" type="ordered locus">KNAG_0E04020</name>
</gene>
<dbReference type="eggNOG" id="KOG2667">
    <property type="taxonomic scope" value="Eukaryota"/>
</dbReference>
<comment type="function">
    <text evidence="5">Plays a role in transport between endoplasmic reticulum and Golgi.</text>
</comment>
<dbReference type="HOGENOM" id="CLU_034705_2_1_1"/>
<protein>
    <recommendedName>
        <fullName evidence="5">Endoplasmic reticulum-Golgi intermediate compartment protein</fullName>
    </recommendedName>
</protein>
<dbReference type="GeneID" id="34526355"/>
<dbReference type="PANTHER" id="PTHR10984:SF81">
    <property type="entry name" value="ER-DERIVED VESICLES PROTEIN ERV41"/>
    <property type="match status" value="1"/>
</dbReference>
<keyword evidence="5" id="KW-0333">Golgi apparatus</keyword>
<dbReference type="OrthoDB" id="5541786at2759"/>
<evidence type="ECO:0000256" key="1">
    <source>
        <dbReference type="ARBA" id="ARBA00004370"/>
    </source>
</evidence>
<name>J7R716_HUIN7</name>
<keyword evidence="4 5" id="KW-0472">Membrane</keyword>
<dbReference type="STRING" id="1071383.J7R716"/>
<keyword evidence="3 5" id="KW-1133">Transmembrane helix</keyword>
<keyword evidence="9" id="KW-1185">Reference proteome</keyword>
<evidence type="ECO:0000256" key="4">
    <source>
        <dbReference type="ARBA" id="ARBA00023136"/>
    </source>
</evidence>
<comment type="similarity">
    <text evidence="5">Belongs to the ERGIC family.</text>
</comment>
<dbReference type="Proteomes" id="UP000006310">
    <property type="component" value="Chromosome 5"/>
</dbReference>
<reference evidence="9" key="2">
    <citation type="submission" date="2012-08" db="EMBL/GenBank/DDBJ databases">
        <title>Genome sequence of Kazachstania naganishii.</title>
        <authorList>
            <person name="Gordon J.L."/>
            <person name="Armisen D."/>
            <person name="Proux-Wera E."/>
            <person name="OhEigeartaigh S.S."/>
            <person name="Byrne K.P."/>
            <person name="Wolfe K.H."/>
        </authorList>
    </citation>
    <scope>NUCLEOTIDE SEQUENCE [LARGE SCALE GENOMIC DNA]</scope>
    <source>
        <strain evidence="9">ATCC MYA-139 / BCRC 22969 / CBS 8797 / CCRC 22969 / KCTC 17520 / NBRC 10181 / NCYC 3082</strain>
    </source>
</reference>
<dbReference type="GO" id="GO:0061852">
    <property type="term" value="C:retrograde transporter complex, Golgi to ER"/>
    <property type="evidence" value="ECO:0007669"/>
    <property type="project" value="EnsemblFungi"/>
</dbReference>
<reference evidence="8 9" key="1">
    <citation type="journal article" date="2011" name="Proc. Natl. Acad. Sci. U.S.A.">
        <title>Evolutionary erosion of yeast sex chromosomes by mating-type switching accidents.</title>
        <authorList>
            <person name="Gordon J.L."/>
            <person name="Armisen D."/>
            <person name="Proux-Wera E."/>
            <person name="Oheigeartaigh S.S."/>
            <person name="Byrne K.P."/>
            <person name="Wolfe K.H."/>
        </authorList>
    </citation>
    <scope>NUCLEOTIDE SEQUENCE [LARGE SCALE GENOMIC DNA]</scope>
    <source>
        <strain evidence="9">ATCC MYA-139 / BCRC 22969 / CBS 8797 / CCRC 22969 / KCTC 17520 / NBRC 10181 / NCYC 3082</strain>
    </source>
</reference>
<dbReference type="RefSeq" id="XP_022464901.1">
    <property type="nucleotide sequence ID" value="XM_022608401.1"/>
</dbReference>
<feature type="transmembrane region" description="Helical" evidence="5">
    <location>
        <begin position="20"/>
        <end position="38"/>
    </location>
</feature>
<feature type="domain" description="Endoplasmic reticulum vesicle transporter N-terminal" evidence="7">
    <location>
        <begin position="6"/>
        <end position="87"/>
    </location>
</feature>
<evidence type="ECO:0000313" key="8">
    <source>
        <dbReference type="EMBL" id="CCK70655.1"/>
    </source>
</evidence>
<evidence type="ECO:0000313" key="9">
    <source>
        <dbReference type="Proteomes" id="UP000006310"/>
    </source>
</evidence>
<feature type="domain" description="Endoplasmic reticulum vesicle transporter C-terminal" evidence="6">
    <location>
        <begin position="156"/>
        <end position="317"/>
    </location>
</feature>
<dbReference type="KEGG" id="kng:KNAG_0E04020"/>
<dbReference type="GO" id="GO:0006888">
    <property type="term" value="P:endoplasmic reticulum to Golgi vesicle-mediated transport"/>
    <property type="evidence" value="ECO:0007669"/>
    <property type="project" value="UniProtKB-UniRule"/>
</dbReference>
<dbReference type="OMA" id="MTNHYLR"/>
<comment type="subcellular location">
    <subcellularLocation>
        <location evidence="5">Endoplasmic reticulum membrane</location>
        <topology evidence="5">Multi-pass membrane protein</topology>
    </subcellularLocation>
    <subcellularLocation>
        <location evidence="5">Endoplasmic reticulum-Golgi intermediate compartment membrane</location>
        <topology evidence="5">Multi-pass membrane protein</topology>
    </subcellularLocation>
    <subcellularLocation>
        <location evidence="5">Golgi apparatus membrane</location>
        <topology evidence="5">Multi-pass membrane protein</topology>
    </subcellularLocation>
    <subcellularLocation>
        <location evidence="1">Membrane</location>
    </subcellularLocation>
</comment>
<dbReference type="AlphaFoldDB" id="J7R716"/>
<dbReference type="InterPro" id="IPR039542">
    <property type="entry name" value="Erv_N"/>
</dbReference>
<evidence type="ECO:0000256" key="2">
    <source>
        <dbReference type="ARBA" id="ARBA00022692"/>
    </source>
</evidence>
<evidence type="ECO:0000256" key="5">
    <source>
        <dbReference type="RuleBase" id="RU369013"/>
    </source>
</evidence>
<dbReference type="Pfam" id="PF13850">
    <property type="entry name" value="ERGIC_N"/>
    <property type="match status" value="1"/>
</dbReference>
<dbReference type="EMBL" id="HE978318">
    <property type="protein sequence ID" value="CCK70655.1"/>
    <property type="molecule type" value="Genomic_DNA"/>
</dbReference>
<keyword evidence="5" id="KW-0256">Endoplasmic reticulum</keyword>
<dbReference type="GO" id="GO:0005789">
    <property type="term" value="C:endoplasmic reticulum membrane"/>
    <property type="evidence" value="ECO:0007669"/>
    <property type="project" value="UniProtKB-SubCell"/>
</dbReference>
<evidence type="ECO:0000259" key="6">
    <source>
        <dbReference type="Pfam" id="PF07970"/>
    </source>
</evidence>
<feature type="transmembrane region" description="Helical" evidence="5">
    <location>
        <begin position="299"/>
        <end position="319"/>
    </location>
</feature>
<dbReference type="GO" id="GO:0042802">
    <property type="term" value="F:identical protein binding"/>
    <property type="evidence" value="ECO:0007669"/>
    <property type="project" value="EnsemblFungi"/>
</dbReference>
<sequence>MNILTAKTEEQYKQKSSKGGLTSILTYLFLIFIAYSEFGSYFGGYLDQQYIVDSELREDVELNLDVFVHMPCDFIHVNVRDSTFDRKIVSEELKFEDMPFFIPYDTKVNDIPEIITPEMDEILGEAIPASFREKVDMRLYYDENDPDTHHHLPEFNGCHIFGSIPVNRVRGEFQITAKGLGYRDMNAAPKEKINFAHVINEWSFGDFYPYIDNPLDATAKFDKDDPLTAFVYYLSVVPTIYQKLGAEVDTNQYSVSEYRFNSTDKTFRDTGYVPGIFFRYNFESLSIVMTDRRLSFLQFIVRLVAIMSFAVYIASWIFILTDTLLVYFMGPKWSLRYQPEVQSHGILEGKR</sequence>